<reference evidence="8 9" key="1">
    <citation type="journal article" date="2016" name="Nat. Commun.">
        <title>Thousands of microbial genomes shed light on interconnected biogeochemical processes in an aquifer system.</title>
        <authorList>
            <person name="Anantharaman K."/>
            <person name="Brown C.T."/>
            <person name="Hug L.A."/>
            <person name="Sharon I."/>
            <person name="Castelle C.J."/>
            <person name="Probst A.J."/>
            <person name="Thomas B.C."/>
            <person name="Singh A."/>
            <person name="Wilkins M.J."/>
            <person name="Karaoz U."/>
            <person name="Brodie E.L."/>
            <person name="Williams K.H."/>
            <person name="Hubbard S.S."/>
            <person name="Banfield J.F."/>
        </authorList>
    </citation>
    <scope>NUCLEOTIDE SEQUENCE [LARGE SCALE GENOMIC DNA]</scope>
</reference>
<evidence type="ECO:0008006" key="10">
    <source>
        <dbReference type="Google" id="ProtNLM"/>
    </source>
</evidence>
<keyword evidence="3 6" id="KW-0812">Transmembrane</keyword>
<accession>A0A1F4S718</accession>
<protein>
    <recommendedName>
        <fullName evidence="10">ABC transporter</fullName>
    </recommendedName>
</protein>
<dbReference type="GO" id="GO:0010043">
    <property type="term" value="P:response to zinc ion"/>
    <property type="evidence" value="ECO:0007669"/>
    <property type="project" value="TreeGrafter"/>
</dbReference>
<feature type="transmembrane region" description="Helical" evidence="7">
    <location>
        <begin position="133"/>
        <end position="157"/>
    </location>
</feature>
<proteinExistence type="inferred from homology"/>
<dbReference type="PANTHER" id="PTHR30477">
    <property type="entry name" value="ABC-TRANSPORTER METAL-BINDING PROTEIN"/>
    <property type="match status" value="1"/>
</dbReference>
<comment type="similarity">
    <text evidence="2 6">Belongs to the ABC-3 integral membrane protein family.</text>
</comment>
<feature type="transmembrane region" description="Helical" evidence="7">
    <location>
        <begin position="169"/>
        <end position="188"/>
    </location>
</feature>
<comment type="subcellular location">
    <subcellularLocation>
        <location evidence="6">Cell membrane</location>
        <topology evidence="6">Multi-pass membrane protein</topology>
    </subcellularLocation>
    <subcellularLocation>
        <location evidence="1">Membrane</location>
        <topology evidence="1">Multi-pass membrane protein</topology>
    </subcellularLocation>
</comment>
<evidence type="ECO:0000256" key="7">
    <source>
        <dbReference type="SAM" id="Phobius"/>
    </source>
</evidence>
<evidence type="ECO:0000256" key="2">
    <source>
        <dbReference type="ARBA" id="ARBA00008034"/>
    </source>
</evidence>
<dbReference type="EMBL" id="MEUA01000011">
    <property type="protein sequence ID" value="OGC16210.1"/>
    <property type="molecule type" value="Genomic_DNA"/>
</dbReference>
<evidence type="ECO:0000256" key="5">
    <source>
        <dbReference type="ARBA" id="ARBA00023136"/>
    </source>
</evidence>
<evidence type="ECO:0000256" key="1">
    <source>
        <dbReference type="ARBA" id="ARBA00004141"/>
    </source>
</evidence>
<dbReference type="Proteomes" id="UP000177905">
    <property type="component" value="Unassembled WGS sequence"/>
</dbReference>
<feature type="transmembrane region" description="Helical" evidence="7">
    <location>
        <begin position="243"/>
        <end position="262"/>
    </location>
</feature>
<dbReference type="GO" id="GO:0043190">
    <property type="term" value="C:ATP-binding cassette (ABC) transporter complex"/>
    <property type="evidence" value="ECO:0007669"/>
    <property type="project" value="InterPro"/>
</dbReference>
<feature type="transmembrane region" description="Helical" evidence="7">
    <location>
        <begin position="219"/>
        <end position="237"/>
    </location>
</feature>
<keyword evidence="6" id="KW-0813">Transport</keyword>
<feature type="transmembrane region" description="Helical" evidence="7">
    <location>
        <begin position="64"/>
        <end position="81"/>
    </location>
</feature>
<gene>
    <name evidence="8" type="ORF">A2290_00300</name>
</gene>
<comment type="caution">
    <text evidence="8">The sequence shown here is derived from an EMBL/GenBank/DDBJ whole genome shotgun (WGS) entry which is preliminary data.</text>
</comment>
<evidence type="ECO:0000313" key="9">
    <source>
        <dbReference type="Proteomes" id="UP000177905"/>
    </source>
</evidence>
<keyword evidence="4 7" id="KW-1133">Transmembrane helix</keyword>
<dbReference type="InterPro" id="IPR037294">
    <property type="entry name" value="ABC_BtuC-like"/>
</dbReference>
<organism evidence="8 9">
    <name type="scientific">candidate division WOR-1 bacterium RIFOXYB2_FULL_36_35</name>
    <dbReference type="NCBI Taxonomy" id="1802578"/>
    <lineage>
        <taxon>Bacteria</taxon>
        <taxon>Bacillati</taxon>
        <taxon>Saganbacteria</taxon>
    </lineage>
</organism>
<evidence type="ECO:0000256" key="3">
    <source>
        <dbReference type="ARBA" id="ARBA00022692"/>
    </source>
</evidence>
<evidence type="ECO:0000256" key="4">
    <source>
        <dbReference type="ARBA" id="ARBA00022989"/>
    </source>
</evidence>
<evidence type="ECO:0000313" key="8">
    <source>
        <dbReference type="EMBL" id="OGC16210.1"/>
    </source>
</evidence>
<sequence length="268" mass="29041">MMFEWMNYSFMINALAAAIIAAPIFAILGTMVISNKMAFYTDVIGHSTLTGIAIGVLFGITDPAWFMALFLVFLAIGINYFKTKTKASADTVLGVFFAFVVALGIVILSRNGGFARYTSYLIGDVLTVSLEEIYILAGLLFLTIAYFFIASNSLYLISINRSLAMTRKVNVFWAETSFTILLGLVVAFSIKMVGILIINSLIILPAAAARVLAKDIKSYTFYSIGISVISSILGIISSFYIGIASGATIVLFASAIYALSVMSKKIFK</sequence>
<feature type="transmembrane region" description="Helical" evidence="7">
    <location>
        <begin position="194"/>
        <end position="212"/>
    </location>
</feature>
<evidence type="ECO:0000256" key="6">
    <source>
        <dbReference type="RuleBase" id="RU003943"/>
    </source>
</evidence>
<feature type="transmembrane region" description="Helical" evidence="7">
    <location>
        <begin position="93"/>
        <end position="113"/>
    </location>
</feature>
<dbReference type="Pfam" id="PF00950">
    <property type="entry name" value="ABC-3"/>
    <property type="match status" value="1"/>
</dbReference>
<dbReference type="Gene3D" id="1.10.3470.10">
    <property type="entry name" value="ABC transporter involved in vitamin B12 uptake, BtuC"/>
    <property type="match status" value="1"/>
</dbReference>
<feature type="transmembrane region" description="Helical" evidence="7">
    <location>
        <begin position="12"/>
        <end position="32"/>
    </location>
</feature>
<dbReference type="GO" id="GO:0055085">
    <property type="term" value="P:transmembrane transport"/>
    <property type="evidence" value="ECO:0007669"/>
    <property type="project" value="InterPro"/>
</dbReference>
<keyword evidence="5 7" id="KW-0472">Membrane</keyword>
<dbReference type="InterPro" id="IPR001626">
    <property type="entry name" value="ABC_TroCD"/>
</dbReference>
<name>A0A1F4S718_UNCSA</name>
<dbReference type="AlphaFoldDB" id="A0A1F4S718"/>
<dbReference type="SUPFAM" id="SSF81345">
    <property type="entry name" value="ABC transporter involved in vitamin B12 uptake, BtuC"/>
    <property type="match status" value="1"/>
</dbReference>
<dbReference type="PANTHER" id="PTHR30477:SF18">
    <property type="entry name" value="METAL TRANSPORT SYSTEM MEMBRANE PROTEIN CT_417-RELATED"/>
    <property type="match status" value="1"/>
</dbReference>